<feature type="repeat" description="TPR" evidence="4">
    <location>
        <begin position="1138"/>
        <end position="1171"/>
    </location>
</feature>
<keyword evidence="4" id="KW-0802">TPR repeat</keyword>
<reference evidence="7 8" key="1">
    <citation type="submission" date="2015-09" db="EMBL/GenBank/DDBJ databases">
        <title>Atta colombica WGS genome.</title>
        <authorList>
            <person name="Nygaard S."/>
            <person name="Hu H."/>
            <person name="Boomsma J."/>
            <person name="Zhang G."/>
        </authorList>
    </citation>
    <scope>NUCLEOTIDE SEQUENCE [LARGE SCALE GENOMIC DNA]</scope>
    <source>
        <strain evidence="7">Treedump-2</strain>
        <tissue evidence="7">Whole body</tissue>
    </source>
</reference>
<feature type="repeat" description="ANK" evidence="3">
    <location>
        <begin position="139"/>
        <end position="171"/>
    </location>
</feature>
<dbReference type="PANTHER" id="PTHR24189">
    <property type="entry name" value="MYOTROPHIN"/>
    <property type="match status" value="1"/>
</dbReference>
<dbReference type="GO" id="GO:0051301">
    <property type="term" value="P:cell division"/>
    <property type="evidence" value="ECO:0007669"/>
    <property type="project" value="UniProtKB-KW"/>
</dbReference>
<evidence type="ECO:0000259" key="6">
    <source>
        <dbReference type="Pfam" id="PF00804"/>
    </source>
</evidence>
<feature type="repeat" description="ANK" evidence="3">
    <location>
        <begin position="40"/>
        <end position="72"/>
    </location>
</feature>
<dbReference type="Gene3D" id="1.25.40.10">
    <property type="entry name" value="Tetratricopeptide repeat domain"/>
    <property type="match status" value="4"/>
</dbReference>
<dbReference type="SUPFAM" id="SSF47661">
    <property type="entry name" value="t-snare proteins"/>
    <property type="match status" value="1"/>
</dbReference>
<feature type="repeat" description="ANK" evidence="3">
    <location>
        <begin position="106"/>
        <end position="138"/>
    </location>
</feature>
<dbReference type="PROSITE" id="PS50293">
    <property type="entry name" value="TPR_REGION"/>
    <property type="match status" value="2"/>
</dbReference>
<feature type="repeat" description="TPR" evidence="4">
    <location>
        <begin position="1206"/>
        <end position="1239"/>
    </location>
</feature>
<dbReference type="InterPro" id="IPR036770">
    <property type="entry name" value="Ankyrin_rpt-contain_sf"/>
</dbReference>
<dbReference type="PROSITE" id="PS50088">
    <property type="entry name" value="ANK_REPEAT"/>
    <property type="match status" value="6"/>
</dbReference>
<dbReference type="Gene3D" id="1.20.58.70">
    <property type="match status" value="1"/>
</dbReference>
<feature type="region of interest" description="Disordered" evidence="5">
    <location>
        <begin position="904"/>
        <end position="930"/>
    </location>
</feature>
<dbReference type="SMART" id="SM00248">
    <property type="entry name" value="ANK"/>
    <property type="match status" value="9"/>
</dbReference>
<feature type="repeat" description="TPR" evidence="4">
    <location>
        <begin position="1104"/>
        <end position="1137"/>
    </location>
</feature>
<dbReference type="Proteomes" id="UP000078540">
    <property type="component" value="Unassembled WGS sequence"/>
</dbReference>
<dbReference type="SUPFAM" id="SSF48452">
    <property type="entry name" value="TPR-like"/>
    <property type="match status" value="2"/>
</dbReference>
<dbReference type="GO" id="GO:0016020">
    <property type="term" value="C:membrane"/>
    <property type="evidence" value="ECO:0007669"/>
    <property type="project" value="InterPro"/>
</dbReference>
<feature type="non-terminal residue" evidence="7">
    <location>
        <position position="1"/>
    </location>
</feature>
<dbReference type="SUPFAM" id="SSF48403">
    <property type="entry name" value="Ankyrin repeat"/>
    <property type="match status" value="1"/>
</dbReference>
<dbReference type="PANTHER" id="PTHR24189:SF50">
    <property type="entry name" value="ANKYRIN REPEAT AND SOCS BOX PROTEIN 2"/>
    <property type="match status" value="1"/>
</dbReference>
<evidence type="ECO:0000256" key="2">
    <source>
        <dbReference type="ARBA" id="ARBA00023043"/>
    </source>
</evidence>
<protein>
    <submittedName>
        <fullName evidence="7">Cell division cycle protein 27 like protein</fullName>
    </submittedName>
</protein>
<dbReference type="Pfam" id="PF13432">
    <property type="entry name" value="TPR_16"/>
    <property type="match status" value="1"/>
</dbReference>
<dbReference type="Pfam" id="PF00804">
    <property type="entry name" value="Syntaxin"/>
    <property type="match status" value="1"/>
</dbReference>
<dbReference type="Pfam" id="PF12895">
    <property type="entry name" value="ANAPC3"/>
    <property type="match status" value="1"/>
</dbReference>
<gene>
    <name evidence="7" type="ORF">ALC53_00473</name>
</gene>
<dbReference type="PROSITE" id="PS50005">
    <property type="entry name" value="TPR"/>
    <property type="match status" value="4"/>
</dbReference>
<dbReference type="InterPro" id="IPR019734">
    <property type="entry name" value="TPR_rpt"/>
</dbReference>
<evidence type="ECO:0000256" key="5">
    <source>
        <dbReference type="SAM" id="MobiDB-lite"/>
    </source>
</evidence>
<feature type="region of interest" description="Disordered" evidence="5">
    <location>
        <begin position="1249"/>
        <end position="1305"/>
    </location>
</feature>
<dbReference type="InterPro" id="IPR006011">
    <property type="entry name" value="Syntaxin_N"/>
</dbReference>
<organism evidence="7 8">
    <name type="scientific">Atta colombica</name>
    <dbReference type="NCBI Taxonomy" id="520822"/>
    <lineage>
        <taxon>Eukaryota</taxon>
        <taxon>Metazoa</taxon>
        <taxon>Ecdysozoa</taxon>
        <taxon>Arthropoda</taxon>
        <taxon>Hexapoda</taxon>
        <taxon>Insecta</taxon>
        <taxon>Pterygota</taxon>
        <taxon>Neoptera</taxon>
        <taxon>Endopterygota</taxon>
        <taxon>Hymenoptera</taxon>
        <taxon>Apocrita</taxon>
        <taxon>Aculeata</taxon>
        <taxon>Formicoidea</taxon>
        <taxon>Formicidae</taxon>
        <taxon>Myrmicinae</taxon>
        <taxon>Atta</taxon>
    </lineage>
</organism>
<name>A0A195BWC6_9HYME</name>
<dbReference type="GO" id="GO:0016192">
    <property type="term" value="P:vesicle-mediated transport"/>
    <property type="evidence" value="ECO:0007669"/>
    <property type="project" value="InterPro"/>
</dbReference>
<dbReference type="InterPro" id="IPR050745">
    <property type="entry name" value="Multifunctional_regulatory"/>
</dbReference>
<proteinExistence type="predicted"/>
<keyword evidence="8" id="KW-1185">Reference proteome</keyword>
<dbReference type="InterPro" id="IPR011990">
    <property type="entry name" value="TPR-like_helical_dom_sf"/>
</dbReference>
<dbReference type="SMART" id="SM00028">
    <property type="entry name" value="TPR"/>
    <property type="match status" value="6"/>
</dbReference>
<dbReference type="InterPro" id="IPR010989">
    <property type="entry name" value="SNARE"/>
</dbReference>
<feature type="repeat" description="TPR" evidence="4">
    <location>
        <begin position="1070"/>
        <end position="1103"/>
    </location>
</feature>
<feature type="compositionally biased region" description="Polar residues" evidence="5">
    <location>
        <begin position="1259"/>
        <end position="1274"/>
    </location>
</feature>
<dbReference type="Pfam" id="PF12796">
    <property type="entry name" value="Ank_2"/>
    <property type="match status" value="2"/>
</dbReference>
<keyword evidence="7" id="KW-0131">Cell cycle</keyword>
<evidence type="ECO:0000313" key="8">
    <source>
        <dbReference type="Proteomes" id="UP000078540"/>
    </source>
</evidence>
<evidence type="ECO:0000256" key="4">
    <source>
        <dbReference type="PROSITE-ProRule" id="PRU00339"/>
    </source>
</evidence>
<keyword evidence="1" id="KW-0677">Repeat</keyword>
<evidence type="ECO:0000313" key="7">
    <source>
        <dbReference type="EMBL" id="KYM92934.1"/>
    </source>
</evidence>
<feature type="repeat" description="ANK" evidence="3">
    <location>
        <begin position="237"/>
        <end position="269"/>
    </location>
</feature>
<keyword evidence="2 3" id="KW-0040">ANK repeat</keyword>
<evidence type="ECO:0000256" key="1">
    <source>
        <dbReference type="ARBA" id="ARBA00022737"/>
    </source>
</evidence>
<feature type="repeat" description="ANK" evidence="3">
    <location>
        <begin position="73"/>
        <end position="105"/>
    </location>
</feature>
<dbReference type="PROSITE" id="PS50297">
    <property type="entry name" value="ANK_REP_REGION"/>
    <property type="match status" value="6"/>
</dbReference>
<dbReference type="Gene3D" id="1.25.40.20">
    <property type="entry name" value="Ankyrin repeat-containing domain"/>
    <property type="match status" value="2"/>
</dbReference>
<dbReference type="Pfam" id="PF00023">
    <property type="entry name" value="Ank"/>
    <property type="match status" value="2"/>
</dbReference>
<dbReference type="Pfam" id="PF13181">
    <property type="entry name" value="TPR_8"/>
    <property type="match status" value="1"/>
</dbReference>
<accession>A0A195BWC6</accession>
<dbReference type="STRING" id="520822.A0A195BWC6"/>
<dbReference type="InterPro" id="IPR002110">
    <property type="entry name" value="Ankyrin_rpt"/>
</dbReference>
<feature type="domain" description="Syntaxin N-terminal" evidence="6">
    <location>
        <begin position="317"/>
        <end position="474"/>
    </location>
</feature>
<evidence type="ECO:0000256" key="3">
    <source>
        <dbReference type="PROSITE-ProRule" id="PRU00023"/>
    </source>
</evidence>
<feature type="repeat" description="ANK" evidence="3">
    <location>
        <begin position="172"/>
        <end position="204"/>
    </location>
</feature>
<keyword evidence="7" id="KW-0132">Cell division</keyword>
<dbReference type="EMBL" id="KQ976396">
    <property type="protein sequence ID" value="KYM92934.1"/>
    <property type="molecule type" value="Genomic_DNA"/>
</dbReference>
<dbReference type="CDD" id="cd15848">
    <property type="entry name" value="SNARE_syntaxin1-like"/>
    <property type="match status" value="1"/>
</dbReference>
<sequence length="1305" mass="145372">FQKESPWDVELHLAAARGDAKRLRVLLDSGRVHVDCKDKDGTTPLILAAAGGHMDAVTELLHQGADPNVKRLTGTTALFFAAQGGYMDIAGLLLEHGAIVDSCSIDGGTPLFVACQYGHLDVVEGLIERGASPNAHMKDGATALFIAAQNGHVRILEVLLEHGAKTDAVRTDGATPLWIASQMGHDHVVRRLLRADAKVDATRHDGATPLFKAAHKGHTAVIGELLKYRPSLGILPNGESALHAAALTGHMTVARQLVGAGADPLLVNQEGITPLQLAVRHSQTQVANYLRDKNRSNSSTFGRGFLQDVHLQIAQNKKLKELLDEAEEIRDLIHLTVENVSIVKNLHNNILSHTSKDLQKELEIRTCTISQTAFHVQRKLRDMGKGIIAIDDLTLAQDEPVYDIYTRIRTLQYTTMLQMFSDIMDDYNASLLKYHDKCLLLLQQQRSLLRRQVTSAELDYMLDAQETSLFVDNILEDSKIARQQLSDITNRHNDVLKLEKSLTEIKDMFTEIAFLVEKQAAIWHCLNHYAYPDAIFLAERLCAEVDTEESLFLLATCYYRSGRVRQAYALLSQKAPNSAQCRFLLAKCCYDLEKYAEAEAAIIGGYYKQLKNLEEIITQFGEQACFSLQIIAKIYYKMMRTARGNEAHKLALKLNPFLWHSFEELCNVGEKVDPAKVFQLDKLDSFAMCHGTVSTLSYVTEPDLIVPGNNGNNTPILNGTNRYIYNYNNFLTFYFVHYSTPVTIASTLINCGQAPQVRLCSSIEESPQNASIHYSNCSSISPRTKLSRYRSMFSNSMSPLTPSFGILPLENNTPEQTVPPSHTTLTEANDQKSLAKRVSSLRAHVGQLMSRKETPLQQGKSVFSQSGNTSNTANIVTVTAANPTSPPSPTFQGTNVRRSSRLFSHNSVKENNKSPNRNKFATPKSPSRKTKARLAKANLNKTNFNELNERNRNEKEKSETITSEKAVANANALNAQNNNIHSGITLQKQSAEGLMSLLRELGMAYQHLSQFKCTHAAHILSILPSRHYNTGWVLSMLARAHFEMMDYKKAARFASHALTYSNMLVDPNFPYAYTLLGHEYVLTEELDKAITAFRNAIRLDPRHYNAWFGLGTIFSKQEQYSLAELHFKRALQINPQNSALMCHIGVVQHALKKTDQALKTLNTALMNDPDNTLCKFHRASINFSIGRHMEALREFEELKNIIPKESLVYYSIGKVHKKLGNTHLALMYFSWATDLDPKGVNSQIKEAILSPGQGDDDSPPTQSDEQQAQSNSMEQDIETSREGSAAPLAGNVSVEPHADDSDDSL</sequence>